<reference evidence="1" key="1">
    <citation type="journal article" date="2020" name="BMC Genomics">
        <title>Correction to: Identification and distribution of gene clusters required for synthesis of sphingolipid metabolism inhibitors in diverse species of the filamentous fungus Fusarium.</title>
        <authorList>
            <person name="Kim H.S."/>
            <person name="Lohmar J.M."/>
            <person name="Busman M."/>
            <person name="Brown D.W."/>
            <person name="Naumann T.A."/>
            <person name="Divon H.H."/>
            <person name="Lysoe E."/>
            <person name="Uhlig S."/>
            <person name="Proctor R.H."/>
        </authorList>
    </citation>
    <scope>NUCLEOTIDE SEQUENCE</scope>
    <source>
        <strain evidence="1">NRRL 20472</strain>
    </source>
</reference>
<dbReference type="EMBL" id="JABEXW010000609">
    <property type="protein sequence ID" value="KAF4961452.1"/>
    <property type="molecule type" value="Genomic_DNA"/>
</dbReference>
<dbReference type="AlphaFoldDB" id="A0A8H4TPD5"/>
<name>A0A8H4TPD5_9HYPO</name>
<organism evidence="1 2">
    <name type="scientific">Fusarium sarcochroum</name>
    <dbReference type="NCBI Taxonomy" id="1208366"/>
    <lineage>
        <taxon>Eukaryota</taxon>
        <taxon>Fungi</taxon>
        <taxon>Dikarya</taxon>
        <taxon>Ascomycota</taxon>
        <taxon>Pezizomycotina</taxon>
        <taxon>Sordariomycetes</taxon>
        <taxon>Hypocreomycetidae</taxon>
        <taxon>Hypocreales</taxon>
        <taxon>Nectriaceae</taxon>
        <taxon>Fusarium</taxon>
        <taxon>Fusarium lateritium species complex</taxon>
    </lineage>
</organism>
<evidence type="ECO:0000313" key="2">
    <source>
        <dbReference type="Proteomes" id="UP000622797"/>
    </source>
</evidence>
<keyword evidence="2" id="KW-1185">Reference proteome</keyword>
<gene>
    <name evidence="1" type="ORF">FSARC_10187</name>
</gene>
<protein>
    <submittedName>
        <fullName evidence="1">Uncharacterized protein</fullName>
    </submittedName>
</protein>
<sequence>MEQYLLHNIIAIYLDWDRVERINAQKFKAIVIPLRHSEGDAHFAGRMMIQRAKDTGRQNNAHIHLMRSVANMNVAARVSGDVLVNTLISHPEGIEHTSSTGKTSQSMEFISRRLLGIRLDPTKRALRNYPAL</sequence>
<dbReference type="Proteomes" id="UP000622797">
    <property type="component" value="Unassembled WGS sequence"/>
</dbReference>
<reference evidence="1" key="2">
    <citation type="submission" date="2020-05" db="EMBL/GenBank/DDBJ databases">
        <authorList>
            <person name="Kim H.-S."/>
            <person name="Proctor R.H."/>
            <person name="Brown D.W."/>
        </authorList>
    </citation>
    <scope>NUCLEOTIDE SEQUENCE</scope>
    <source>
        <strain evidence="1">NRRL 20472</strain>
    </source>
</reference>
<comment type="caution">
    <text evidence="1">The sequence shown here is derived from an EMBL/GenBank/DDBJ whole genome shotgun (WGS) entry which is preliminary data.</text>
</comment>
<proteinExistence type="predicted"/>
<accession>A0A8H4TPD5</accession>
<evidence type="ECO:0000313" key="1">
    <source>
        <dbReference type="EMBL" id="KAF4961452.1"/>
    </source>
</evidence>